<dbReference type="NCBIfam" id="TIGR01509">
    <property type="entry name" value="HAD-SF-IA-v3"/>
    <property type="match status" value="1"/>
</dbReference>
<evidence type="ECO:0000313" key="6">
    <source>
        <dbReference type="EMBL" id="OJG18489.1"/>
    </source>
</evidence>
<name>A0A1L8RFD8_9ENTE</name>
<sequence>MVFDFNGTLYQDTPYHEQAWREFAKDLLGRELTDEEFREIHGRTNAVILARLLNRPLSSEEAERLSVEKEKVYQKIVAQKGKPQLTKGATAFFDYLKEQGIPFTIATASGKFNVDFYFELFELARWFDYEQVVYGDGTLPGKPAPDLFLEAARRLGGNPNEMVIFEDSHLGLEAAKNANPAKIIAIETAGNRRELAASGLPDLIITDFTDPRLFN</sequence>
<proteinExistence type="inferred from homology"/>
<dbReference type="InterPro" id="IPR023214">
    <property type="entry name" value="HAD_sf"/>
</dbReference>
<dbReference type="GO" id="GO:0046872">
    <property type="term" value="F:metal ion binding"/>
    <property type="evidence" value="ECO:0007669"/>
    <property type="project" value="UniProtKB-KW"/>
</dbReference>
<comment type="similarity">
    <text evidence="2">Belongs to the HAD-like hydrolase superfamily. CbbY/CbbZ/Gph/YieH family.</text>
</comment>
<dbReference type="Pfam" id="PF00702">
    <property type="entry name" value="Hydrolase"/>
    <property type="match status" value="1"/>
</dbReference>
<keyword evidence="4" id="KW-0460">Magnesium</keyword>
<gene>
    <name evidence="6" type="ORF">RU97_GL001886</name>
</gene>
<reference evidence="6 7" key="1">
    <citation type="submission" date="2014-12" db="EMBL/GenBank/DDBJ databases">
        <title>Draft genome sequences of 29 type strains of Enterococci.</title>
        <authorList>
            <person name="Zhong Z."/>
            <person name="Sun Z."/>
            <person name="Liu W."/>
            <person name="Zhang W."/>
            <person name="Zhang H."/>
        </authorList>
    </citation>
    <scope>NUCLEOTIDE SEQUENCE [LARGE SCALE GENOMIC DNA]</scope>
    <source>
        <strain evidence="6 7">DSM 17029</strain>
    </source>
</reference>
<evidence type="ECO:0000256" key="5">
    <source>
        <dbReference type="ARBA" id="ARBA00023277"/>
    </source>
</evidence>
<dbReference type="SFLD" id="SFLDS00003">
    <property type="entry name" value="Haloacid_Dehalogenase"/>
    <property type="match status" value="1"/>
</dbReference>
<dbReference type="EMBL" id="JXKH01000004">
    <property type="protein sequence ID" value="OJG18489.1"/>
    <property type="molecule type" value="Genomic_DNA"/>
</dbReference>
<protein>
    <recommendedName>
        <fullName evidence="8">HAD hydrolase, family IA</fullName>
    </recommendedName>
</protein>
<dbReference type="SUPFAM" id="SSF56784">
    <property type="entry name" value="HAD-like"/>
    <property type="match status" value="1"/>
</dbReference>
<accession>A0A1L8RFD8</accession>
<keyword evidence="7" id="KW-1185">Reference proteome</keyword>
<evidence type="ECO:0000313" key="7">
    <source>
        <dbReference type="Proteomes" id="UP000181884"/>
    </source>
</evidence>
<dbReference type="InterPro" id="IPR036412">
    <property type="entry name" value="HAD-like_sf"/>
</dbReference>
<dbReference type="PANTHER" id="PTHR46193">
    <property type="entry name" value="6-PHOSPHOGLUCONATE PHOSPHATASE"/>
    <property type="match status" value="1"/>
</dbReference>
<dbReference type="PANTHER" id="PTHR46193:SF18">
    <property type="entry name" value="HEXITOL PHOSPHATASE B"/>
    <property type="match status" value="1"/>
</dbReference>
<comment type="caution">
    <text evidence="6">The sequence shown here is derived from an EMBL/GenBank/DDBJ whole genome shotgun (WGS) entry which is preliminary data.</text>
</comment>
<evidence type="ECO:0000256" key="3">
    <source>
        <dbReference type="ARBA" id="ARBA00022723"/>
    </source>
</evidence>
<dbReference type="CDD" id="cd07505">
    <property type="entry name" value="HAD_BPGM-like"/>
    <property type="match status" value="1"/>
</dbReference>
<comment type="cofactor">
    <cofactor evidence="1">
        <name>Mg(2+)</name>
        <dbReference type="ChEBI" id="CHEBI:18420"/>
    </cofactor>
</comment>
<dbReference type="InterPro" id="IPR006439">
    <property type="entry name" value="HAD-SF_hydro_IA"/>
</dbReference>
<evidence type="ECO:0000256" key="2">
    <source>
        <dbReference type="ARBA" id="ARBA00006171"/>
    </source>
</evidence>
<keyword evidence="3" id="KW-0479">Metal-binding</keyword>
<dbReference type="AlphaFoldDB" id="A0A1L8RFD8"/>
<evidence type="ECO:0000256" key="1">
    <source>
        <dbReference type="ARBA" id="ARBA00001946"/>
    </source>
</evidence>
<organism evidence="6 7">
    <name type="scientific">Enterococcus canis</name>
    <dbReference type="NCBI Taxonomy" id="214095"/>
    <lineage>
        <taxon>Bacteria</taxon>
        <taxon>Bacillati</taxon>
        <taxon>Bacillota</taxon>
        <taxon>Bacilli</taxon>
        <taxon>Lactobacillales</taxon>
        <taxon>Enterococcaceae</taxon>
        <taxon>Enterococcus</taxon>
    </lineage>
</organism>
<dbReference type="Proteomes" id="UP000181884">
    <property type="component" value="Unassembled WGS sequence"/>
</dbReference>
<dbReference type="Gene3D" id="1.10.150.240">
    <property type="entry name" value="Putative phosphatase, domain 2"/>
    <property type="match status" value="1"/>
</dbReference>
<dbReference type="InterPro" id="IPR051600">
    <property type="entry name" value="Beta-PGM-like"/>
</dbReference>
<keyword evidence="5" id="KW-0119">Carbohydrate metabolism</keyword>
<dbReference type="GO" id="GO:0003824">
    <property type="term" value="F:catalytic activity"/>
    <property type="evidence" value="ECO:0007669"/>
    <property type="project" value="UniProtKB-ARBA"/>
</dbReference>
<dbReference type="InterPro" id="IPR023198">
    <property type="entry name" value="PGP-like_dom2"/>
</dbReference>
<evidence type="ECO:0000256" key="4">
    <source>
        <dbReference type="ARBA" id="ARBA00022842"/>
    </source>
</evidence>
<dbReference type="SFLD" id="SFLDG01129">
    <property type="entry name" value="C1.5:_HAD__Beta-PGM__Phosphata"/>
    <property type="match status" value="1"/>
</dbReference>
<evidence type="ECO:0008006" key="8">
    <source>
        <dbReference type="Google" id="ProtNLM"/>
    </source>
</evidence>
<dbReference type="STRING" id="214095.RU97_GL001886"/>
<dbReference type="Gene3D" id="3.40.50.1000">
    <property type="entry name" value="HAD superfamily/HAD-like"/>
    <property type="match status" value="1"/>
</dbReference>